<evidence type="ECO:0000313" key="2">
    <source>
        <dbReference type="EMBL" id="KAH7068691.1"/>
    </source>
</evidence>
<dbReference type="OrthoDB" id="3650630at2759"/>
<proteinExistence type="predicted"/>
<comment type="caution">
    <text evidence="2">The sequence shown here is derived from an EMBL/GenBank/DDBJ whole genome shotgun (WGS) entry which is preliminary data.</text>
</comment>
<evidence type="ECO:0000256" key="1">
    <source>
        <dbReference type="SAM" id="MobiDB-lite"/>
    </source>
</evidence>
<dbReference type="EMBL" id="JAGMVJ010000031">
    <property type="protein sequence ID" value="KAH7068691.1"/>
    <property type="molecule type" value="Genomic_DNA"/>
</dbReference>
<dbReference type="Proteomes" id="UP000813461">
    <property type="component" value="Unassembled WGS sequence"/>
</dbReference>
<feature type="region of interest" description="Disordered" evidence="1">
    <location>
        <begin position="96"/>
        <end position="120"/>
    </location>
</feature>
<keyword evidence="3" id="KW-1185">Reference proteome</keyword>
<sequence>MVSRPEQELNEELYWKVNYELGILDPFVEDPERPPGGKHSRQNLFHPYQNEHEMKLAVKLIFTTEDITEATWALWISAQLNLESLTVQQEKLDKRTGAFASSSNKPEPATALADKSRTRTPDAIETIDLTESPELPSKPLHGRVQGVAATQHSLTKFNQVPTTTSRGSTGAAQSNSTPASVGNGQAVFTERAQLMIEPDRRIRSYKSLQDFYSLFDKMERTSYVSAVFLEAYAEKLRDDMCKDCWLRHNINFDLF</sequence>
<accession>A0A8K0QUB3</accession>
<name>A0A8K0QUB3_9PLEO</name>
<protein>
    <submittedName>
        <fullName evidence="2">Uncharacterized protein</fullName>
    </submittedName>
</protein>
<evidence type="ECO:0000313" key="3">
    <source>
        <dbReference type="Proteomes" id="UP000813461"/>
    </source>
</evidence>
<feature type="region of interest" description="Disordered" evidence="1">
    <location>
        <begin position="158"/>
        <end position="182"/>
    </location>
</feature>
<reference evidence="2" key="1">
    <citation type="journal article" date="2021" name="Nat. Commun.">
        <title>Genetic determinants of endophytism in the Arabidopsis root mycobiome.</title>
        <authorList>
            <person name="Mesny F."/>
            <person name="Miyauchi S."/>
            <person name="Thiergart T."/>
            <person name="Pickel B."/>
            <person name="Atanasova L."/>
            <person name="Karlsson M."/>
            <person name="Huettel B."/>
            <person name="Barry K.W."/>
            <person name="Haridas S."/>
            <person name="Chen C."/>
            <person name="Bauer D."/>
            <person name="Andreopoulos W."/>
            <person name="Pangilinan J."/>
            <person name="LaButti K."/>
            <person name="Riley R."/>
            <person name="Lipzen A."/>
            <person name="Clum A."/>
            <person name="Drula E."/>
            <person name="Henrissat B."/>
            <person name="Kohler A."/>
            <person name="Grigoriev I.V."/>
            <person name="Martin F.M."/>
            <person name="Hacquard S."/>
        </authorList>
    </citation>
    <scope>NUCLEOTIDE SEQUENCE</scope>
    <source>
        <strain evidence="2">MPI-SDFR-AT-0120</strain>
    </source>
</reference>
<organism evidence="2 3">
    <name type="scientific">Paraphoma chrysanthemicola</name>
    <dbReference type="NCBI Taxonomy" id="798071"/>
    <lineage>
        <taxon>Eukaryota</taxon>
        <taxon>Fungi</taxon>
        <taxon>Dikarya</taxon>
        <taxon>Ascomycota</taxon>
        <taxon>Pezizomycotina</taxon>
        <taxon>Dothideomycetes</taxon>
        <taxon>Pleosporomycetidae</taxon>
        <taxon>Pleosporales</taxon>
        <taxon>Pleosporineae</taxon>
        <taxon>Phaeosphaeriaceae</taxon>
        <taxon>Paraphoma</taxon>
    </lineage>
</organism>
<dbReference type="AlphaFoldDB" id="A0A8K0QUB3"/>
<gene>
    <name evidence="2" type="ORF">FB567DRAFT_248520</name>
</gene>